<dbReference type="RefSeq" id="WP_013581981.1">
    <property type="nucleotide sequence ID" value="NC_015064.1"/>
</dbReference>
<dbReference type="KEGG" id="acm:AciX9_3671"/>
<evidence type="ECO:0000313" key="3">
    <source>
        <dbReference type="Proteomes" id="UP000000343"/>
    </source>
</evidence>
<dbReference type="InterPro" id="IPR038142">
    <property type="entry name" value="Cytochrome_P460_sp"/>
</dbReference>
<dbReference type="SMART" id="SM01235">
    <property type="entry name" value="Haem_bd"/>
    <property type="match status" value="1"/>
</dbReference>
<evidence type="ECO:0000259" key="1">
    <source>
        <dbReference type="SMART" id="SM01235"/>
    </source>
</evidence>
<reference evidence="3" key="1">
    <citation type="submission" date="2011-01" db="EMBL/GenBank/DDBJ databases">
        <title>Complete sequence of chromosome of Acidobacterium sp. MP5ACTX9.</title>
        <authorList>
            <consortium name="US DOE Joint Genome Institute"/>
            <person name="Lucas S."/>
            <person name="Copeland A."/>
            <person name="Lapidus A."/>
            <person name="Cheng J.-F."/>
            <person name="Goodwin L."/>
            <person name="Pitluck S."/>
            <person name="Teshima H."/>
            <person name="Detter J.C."/>
            <person name="Han C."/>
            <person name="Tapia R."/>
            <person name="Land M."/>
            <person name="Hauser L."/>
            <person name="Kyrpides N."/>
            <person name="Ivanova N."/>
            <person name="Ovchinnikova G."/>
            <person name="Pagani I."/>
            <person name="Rawat S.R."/>
            <person name="Mannisto M."/>
            <person name="Haggblom M.M."/>
            <person name="Woyke T."/>
        </authorList>
    </citation>
    <scope>NUCLEOTIDE SEQUENCE [LARGE SCALE GENOMIC DNA]</scope>
    <source>
        <strain evidence="3">MP5ACTX9</strain>
    </source>
</reference>
<dbReference type="EMBL" id="CP002480">
    <property type="protein sequence ID" value="ADW70672.1"/>
    <property type="molecule type" value="Genomic_DNA"/>
</dbReference>
<gene>
    <name evidence="2" type="ordered locus">AciX9_3671</name>
</gene>
<dbReference type="AlphaFoldDB" id="E8X5P5"/>
<accession>E8X5P5</accession>
<protein>
    <recommendedName>
        <fullName evidence="1">Haem-binding domain-containing protein</fullName>
    </recommendedName>
</protein>
<dbReference type="eggNOG" id="COG2010">
    <property type="taxonomic scope" value="Bacteria"/>
</dbReference>
<dbReference type="OrthoDB" id="196738at2"/>
<evidence type="ECO:0000313" key="2">
    <source>
        <dbReference type="EMBL" id="ADW70672.1"/>
    </source>
</evidence>
<dbReference type="InterPro" id="IPR025992">
    <property type="entry name" value="Haem-bd"/>
</dbReference>
<name>E8X5P5_GRATM</name>
<organism evidence="3">
    <name type="scientific">Granulicella tundricola (strain ATCC BAA-1859 / DSM 23138 / MP5ACTX9)</name>
    <dbReference type="NCBI Taxonomy" id="1198114"/>
    <lineage>
        <taxon>Bacteria</taxon>
        <taxon>Pseudomonadati</taxon>
        <taxon>Acidobacteriota</taxon>
        <taxon>Terriglobia</taxon>
        <taxon>Terriglobales</taxon>
        <taxon>Acidobacteriaceae</taxon>
        <taxon>Granulicella</taxon>
    </lineage>
</organism>
<feature type="domain" description="Haem-binding" evidence="1">
    <location>
        <begin position="12"/>
        <end position="141"/>
    </location>
</feature>
<dbReference type="PaxDb" id="1198114-AciX9_3671"/>
<sequence>MKILGQLLLVGVVVFVLLQAVRPSIPAPAATAELQAPPQVMQVLRKDCYSCHSNERRLAWFDEIVPGYWLVRHDILTAREHVNFSTIGAKPAAMQKATLFEAVNMIQLGAMPLPQFTALHPDAKVTPEELSILKAYLAPWSPVAPAAPKTDAAVTAPAAALVSLTSVLPEFDGFTFDGSFEGWKPLSTTDRGDNNTFRFILGNEIAVKAAQSGNISPWPDGAQFAKVAWQQEPGADGLVHPGKFVQVELMRKDAQRYKNQEGWGWGRWRGMDLKPYGKDAKFVNECTSCHQPVKGDDYVYTMPITPAKVAKVEVVNNHAAALPASLPYQPLGWNAITMYVDPKTHTMATLYGNDAAVKATGARGAIAAGAVSYPAGAVLALVTWVQRDDPHWFGARIADSPQAVEFVEVGATHAYRRYAGDGLPEDRREAGLAMQRTAFVTGLAPARLP</sequence>
<dbReference type="InterPro" id="IPR032033">
    <property type="entry name" value="Cytochrome_P460"/>
</dbReference>
<dbReference type="HOGENOM" id="CLU_625133_0_0_0"/>
<dbReference type="CDD" id="cd20753">
    <property type="entry name" value="cyt_P460_Mc-like"/>
    <property type="match status" value="1"/>
</dbReference>
<proteinExistence type="predicted"/>
<dbReference type="Proteomes" id="UP000000343">
    <property type="component" value="Chromosome"/>
</dbReference>
<keyword evidence="3" id="KW-1185">Reference proteome</keyword>
<dbReference type="STRING" id="1198114.AciX9_3671"/>
<dbReference type="Gene3D" id="3.50.70.20">
    <property type="entry name" value="Cytochrome P460"/>
    <property type="match status" value="1"/>
</dbReference>
<dbReference type="Pfam" id="PF14376">
    <property type="entry name" value="Haem_bd"/>
    <property type="match status" value="1"/>
</dbReference>
<dbReference type="Pfam" id="PF16694">
    <property type="entry name" value="Cytochrome_P460"/>
    <property type="match status" value="1"/>
</dbReference>